<dbReference type="RefSeq" id="WP_157584102.1">
    <property type="nucleotide sequence ID" value="NZ_WPIN01000002.1"/>
</dbReference>
<evidence type="ECO:0000256" key="2">
    <source>
        <dbReference type="SAM" id="SignalP"/>
    </source>
</evidence>
<evidence type="ECO:0000256" key="1">
    <source>
        <dbReference type="SAM" id="MobiDB-lite"/>
    </source>
</evidence>
<feature type="region of interest" description="Disordered" evidence="1">
    <location>
        <begin position="75"/>
        <end position="103"/>
    </location>
</feature>
<proteinExistence type="predicted"/>
<dbReference type="GO" id="GO:0007218">
    <property type="term" value="P:neuropeptide signaling pathway"/>
    <property type="evidence" value="ECO:0007669"/>
    <property type="project" value="UniProtKB-KW"/>
</dbReference>
<reference evidence="3 4" key="1">
    <citation type="submission" date="2019-12" db="EMBL/GenBank/DDBJ databases">
        <title>Spirosoma sp. HMF4905 genome sequencing and assembly.</title>
        <authorList>
            <person name="Kang H."/>
            <person name="Cha I."/>
            <person name="Kim H."/>
            <person name="Joh K."/>
        </authorList>
    </citation>
    <scope>NUCLEOTIDE SEQUENCE [LARGE SCALE GENOMIC DNA]</scope>
    <source>
        <strain evidence="3 4">HMF4905</strain>
    </source>
</reference>
<sequence>MKTIKLLPLLTAGLLVVLMTSCGPAYVSTGVGYGPRPYYGYGYNPYGYGYGRPYGYYRPPVIVRPAPRYYAPAPRYYGGGSPNARRGYDGGGYSGGGRSRGPR</sequence>
<feature type="chain" id="PRO_5029908237" evidence="2">
    <location>
        <begin position="28"/>
        <end position="103"/>
    </location>
</feature>
<gene>
    <name evidence="3" type="ORF">GO755_07550</name>
</gene>
<dbReference type="PROSITE" id="PS51257">
    <property type="entry name" value="PROKAR_LIPOPROTEIN"/>
    <property type="match status" value="1"/>
</dbReference>
<feature type="signal peptide" evidence="2">
    <location>
        <begin position="1"/>
        <end position="27"/>
    </location>
</feature>
<dbReference type="Proteomes" id="UP000436006">
    <property type="component" value="Unassembled WGS sequence"/>
</dbReference>
<keyword evidence="2" id="KW-0732">Signal</keyword>
<protein>
    <submittedName>
        <fullName evidence="3">Neuropeptide-like protein 29</fullName>
    </submittedName>
</protein>
<comment type="caution">
    <text evidence="3">The sequence shown here is derived from an EMBL/GenBank/DDBJ whole genome shotgun (WGS) entry which is preliminary data.</text>
</comment>
<evidence type="ECO:0000313" key="4">
    <source>
        <dbReference type="Proteomes" id="UP000436006"/>
    </source>
</evidence>
<organism evidence="3 4">
    <name type="scientific">Spirosoma arboris</name>
    <dbReference type="NCBI Taxonomy" id="2682092"/>
    <lineage>
        <taxon>Bacteria</taxon>
        <taxon>Pseudomonadati</taxon>
        <taxon>Bacteroidota</taxon>
        <taxon>Cytophagia</taxon>
        <taxon>Cytophagales</taxon>
        <taxon>Cytophagaceae</taxon>
        <taxon>Spirosoma</taxon>
    </lineage>
</organism>
<dbReference type="EMBL" id="WPIN01000002">
    <property type="protein sequence ID" value="MVM29882.1"/>
    <property type="molecule type" value="Genomic_DNA"/>
</dbReference>
<evidence type="ECO:0000313" key="3">
    <source>
        <dbReference type="EMBL" id="MVM29882.1"/>
    </source>
</evidence>
<name>A0A7K1S7Q8_9BACT</name>
<keyword evidence="3" id="KW-0527">Neuropeptide</keyword>
<feature type="compositionally biased region" description="Gly residues" evidence="1">
    <location>
        <begin position="89"/>
        <end position="103"/>
    </location>
</feature>
<keyword evidence="4" id="KW-1185">Reference proteome</keyword>
<accession>A0A7K1S7Q8</accession>
<dbReference type="AlphaFoldDB" id="A0A7K1S7Q8"/>